<dbReference type="EMBL" id="AP025564">
    <property type="protein sequence ID" value="BDE97845.1"/>
    <property type="molecule type" value="Genomic_DNA"/>
</dbReference>
<proteinExistence type="predicted"/>
<protein>
    <recommendedName>
        <fullName evidence="3">DNA-binding ferritin-like protein (Dps family)</fullName>
    </recommendedName>
</protein>
<accession>A0ABN6MIR1</accession>
<dbReference type="InterPro" id="IPR008316">
    <property type="entry name" value="UCP029876"/>
</dbReference>
<dbReference type="RefSeq" id="WP_244387294.1">
    <property type="nucleotide sequence ID" value="NZ_AP025564.1"/>
</dbReference>
<sequence>MRNPVAYFKQVAQEKREYREAMDRVKALPEDYRYVYDKIQHYMWSHVAGDGMDMTVVLADLVDLFEQGAAEGKGVLEVTGEDVAAFCDDLLVNAKTYAGTKQDALNNAIKKKLERVDGN</sequence>
<evidence type="ECO:0000313" key="2">
    <source>
        <dbReference type="Proteomes" id="UP001320544"/>
    </source>
</evidence>
<evidence type="ECO:0008006" key="3">
    <source>
        <dbReference type="Google" id="ProtNLM"/>
    </source>
</evidence>
<dbReference type="Pfam" id="PF06304">
    <property type="entry name" value="DUF1048"/>
    <property type="match status" value="1"/>
</dbReference>
<evidence type="ECO:0000313" key="1">
    <source>
        <dbReference type="EMBL" id="BDE97845.1"/>
    </source>
</evidence>
<dbReference type="SUPFAM" id="SSF158560">
    <property type="entry name" value="BH3980-like"/>
    <property type="match status" value="1"/>
</dbReference>
<name>A0ABN6MIR1_9ACTN</name>
<organism evidence="1 2">
    <name type="scientific">Raoultibacter timonensis</name>
    <dbReference type="NCBI Taxonomy" id="1907662"/>
    <lineage>
        <taxon>Bacteria</taxon>
        <taxon>Bacillati</taxon>
        <taxon>Actinomycetota</taxon>
        <taxon>Coriobacteriia</taxon>
        <taxon>Eggerthellales</taxon>
        <taxon>Eggerthellaceae</taxon>
        <taxon>Raoultibacter</taxon>
    </lineage>
</organism>
<dbReference type="Proteomes" id="UP001320544">
    <property type="component" value="Chromosome"/>
</dbReference>
<keyword evidence="2" id="KW-1185">Reference proteome</keyword>
<reference evidence="1 2" key="1">
    <citation type="submission" date="2022-01" db="EMBL/GenBank/DDBJ databases">
        <title>Novel bile acid biosynthetic pathways are enriched in the microbiome of centenarians.</title>
        <authorList>
            <person name="Sato Y."/>
            <person name="Atarashi K."/>
            <person name="Plichta R.D."/>
            <person name="Arai Y."/>
            <person name="Sasajima S."/>
            <person name="Kearney M.S."/>
            <person name="Suda W."/>
            <person name="Takeshita K."/>
            <person name="Sasaki T."/>
            <person name="Okamoto S."/>
            <person name="Skelly N.A."/>
            <person name="Okamura Y."/>
            <person name="Vlamakis H."/>
            <person name="Li Y."/>
            <person name="Tanoue T."/>
            <person name="Takei H."/>
            <person name="Nittono H."/>
            <person name="Narushima S."/>
            <person name="Irie J."/>
            <person name="Itoh H."/>
            <person name="Moriya K."/>
            <person name="Sugiura Y."/>
            <person name="Suematsu M."/>
            <person name="Moritoki N."/>
            <person name="Shibata S."/>
            <person name="Littman R.D."/>
            <person name="Fischbach A.M."/>
            <person name="Uwamino Y."/>
            <person name="Inoue T."/>
            <person name="Honda A."/>
            <person name="Hattori M."/>
            <person name="Murai T."/>
            <person name="Xavier J.R."/>
            <person name="Hirose N."/>
            <person name="Honda K."/>
        </authorList>
    </citation>
    <scope>NUCLEOTIDE SEQUENCE [LARGE SCALE GENOMIC DNA]</scope>
    <source>
        <strain evidence="1 2">CE91-St30</strain>
    </source>
</reference>
<gene>
    <name evidence="1" type="ORF">CE91St30_31780</name>
</gene>
<dbReference type="Gene3D" id="1.10.1900.10">
    <property type="entry name" value="c-terminal domain of poly(a) binding protein"/>
    <property type="match status" value="1"/>
</dbReference>